<dbReference type="PROSITE" id="PS50853">
    <property type="entry name" value="FN3"/>
    <property type="match status" value="1"/>
</dbReference>
<evidence type="ECO:0000313" key="3">
    <source>
        <dbReference type="EMBL" id="TXE11920.1"/>
    </source>
</evidence>
<comment type="caution">
    <text evidence="3">The sequence shown here is derived from an EMBL/GenBank/DDBJ whole genome shotgun (WGS) entry which is preliminary data.</text>
</comment>
<organism evidence="3 4">
    <name type="scientific">Seonamhaeicola algicola</name>
    <dbReference type="NCBI Taxonomy" id="1719036"/>
    <lineage>
        <taxon>Bacteria</taxon>
        <taxon>Pseudomonadati</taxon>
        <taxon>Bacteroidota</taxon>
        <taxon>Flavobacteriia</taxon>
        <taxon>Flavobacteriales</taxon>
        <taxon>Flavobacteriaceae</taxon>
    </lineage>
</organism>
<feature type="signal peptide" evidence="1">
    <location>
        <begin position="1"/>
        <end position="22"/>
    </location>
</feature>
<evidence type="ECO:0000259" key="2">
    <source>
        <dbReference type="PROSITE" id="PS50853"/>
    </source>
</evidence>
<dbReference type="SUPFAM" id="SSF49265">
    <property type="entry name" value="Fibronectin type III"/>
    <property type="match status" value="1"/>
</dbReference>
<reference evidence="4" key="1">
    <citation type="submission" date="2019-08" db="EMBL/GenBank/DDBJ databases">
        <title>Seonamhaeicola sediminis sp. nov., isolated from marine sediment.</title>
        <authorList>
            <person name="Cao W.R."/>
        </authorList>
    </citation>
    <scope>NUCLEOTIDE SEQUENCE [LARGE SCALE GENOMIC DNA]</scope>
    <source>
        <strain evidence="4">Gy8</strain>
    </source>
</reference>
<dbReference type="AlphaFoldDB" id="A0A5C7AT81"/>
<sequence length="253" mass="26891">MKYIYILLIVLVSISTSCSSGSGGGDDDAPPPVVIDPPAAANLVFPQNAEVCAEAKNLTGNTGDSDRTYTIAFKWTGDASSSNSVKYTLNLINDDDSTTRSFDTTVNTSDVSLDVDGIIPQGNYSWEVIASKTGTTETTSSNKQTFTAAGVAAVSFSPNAATPVNPSRNEVLPNTTTSVTLEWLGSDENDDIAEYDVYFGTTNPPTDVITVSSDVNSRNVTTTANTIYYWRVITRDEVGNQSSSAVFQFTVAP</sequence>
<accession>A0A5C7AT81</accession>
<dbReference type="RefSeq" id="WP_147133872.1">
    <property type="nucleotide sequence ID" value="NZ_VOSC01000019.1"/>
</dbReference>
<keyword evidence="1" id="KW-0732">Signal</keyword>
<dbReference type="OrthoDB" id="789771at2"/>
<dbReference type="InterPro" id="IPR036116">
    <property type="entry name" value="FN3_sf"/>
</dbReference>
<gene>
    <name evidence="3" type="ORF">FUA26_07600</name>
</gene>
<name>A0A5C7AT81_9FLAO</name>
<evidence type="ECO:0000313" key="4">
    <source>
        <dbReference type="Proteomes" id="UP000321790"/>
    </source>
</evidence>
<protein>
    <submittedName>
        <fullName evidence="3">Fibronectin type III domain-containing protein</fullName>
    </submittedName>
</protein>
<dbReference type="Proteomes" id="UP000321790">
    <property type="component" value="Unassembled WGS sequence"/>
</dbReference>
<proteinExistence type="predicted"/>
<keyword evidence="4" id="KW-1185">Reference proteome</keyword>
<dbReference type="InterPro" id="IPR003961">
    <property type="entry name" value="FN3_dom"/>
</dbReference>
<dbReference type="InterPro" id="IPR013783">
    <property type="entry name" value="Ig-like_fold"/>
</dbReference>
<dbReference type="Gene3D" id="2.60.40.10">
    <property type="entry name" value="Immunoglobulins"/>
    <property type="match status" value="2"/>
</dbReference>
<evidence type="ECO:0000256" key="1">
    <source>
        <dbReference type="SAM" id="SignalP"/>
    </source>
</evidence>
<feature type="domain" description="Fibronectin type-III" evidence="2">
    <location>
        <begin position="162"/>
        <end position="253"/>
    </location>
</feature>
<feature type="chain" id="PRO_5023084265" evidence="1">
    <location>
        <begin position="23"/>
        <end position="253"/>
    </location>
</feature>
<dbReference type="PROSITE" id="PS51257">
    <property type="entry name" value="PROKAR_LIPOPROTEIN"/>
    <property type="match status" value="1"/>
</dbReference>
<dbReference type="EMBL" id="VOSC01000019">
    <property type="protein sequence ID" value="TXE11920.1"/>
    <property type="molecule type" value="Genomic_DNA"/>
</dbReference>